<evidence type="ECO:0000256" key="1">
    <source>
        <dbReference type="SAM" id="SignalP"/>
    </source>
</evidence>
<organism evidence="2 3">
    <name type="scientific">Papaver somniferum</name>
    <name type="common">Opium poppy</name>
    <dbReference type="NCBI Taxonomy" id="3469"/>
    <lineage>
        <taxon>Eukaryota</taxon>
        <taxon>Viridiplantae</taxon>
        <taxon>Streptophyta</taxon>
        <taxon>Embryophyta</taxon>
        <taxon>Tracheophyta</taxon>
        <taxon>Spermatophyta</taxon>
        <taxon>Magnoliopsida</taxon>
        <taxon>Ranunculales</taxon>
        <taxon>Papaveraceae</taxon>
        <taxon>Papaveroideae</taxon>
        <taxon>Papaver</taxon>
    </lineage>
</organism>
<evidence type="ECO:0000313" key="3">
    <source>
        <dbReference type="Proteomes" id="UP000316621"/>
    </source>
</evidence>
<dbReference type="AlphaFoldDB" id="A0A4Y7KJB0"/>
<reference evidence="2 3" key="1">
    <citation type="journal article" date="2018" name="Science">
        <title>The opium poppy genome and morphinan production.</title>
        <authorList>
            <person name="Guo L."/>
            <person name="Winzer T."/>
            <person name="Yang X."/>
            <person name="Li Y."/>
            <person name="Ning Z."/>
            <person name="He Z."/>
            <person name="Teodor R."/>
            <person name="Lu Y."/>
            <person name="Bowser T.A."/>
            <person name="Graham I.A."/>
            <person name="Ye K."/>
        </authorList>
    </citation>
    <scope>NUCLEOTIDE SEQUENCE [LARGE SCALE GENOMIC DNA]</scope>
    <source>
        <strain evidence="3">cv. HN1</strain>
        <tissue evidence="2">Leaves</tissue>
    </source>
</reference>
<evidence type="ECO:0000313" key="2">
    <source>
        <dbReference type="EMBL" id="RZC72271.1"/>
    </source>
</evidence>
<name>A0A4Y7KJB0_PAPSO</name>
<keyword evidence="3" id="KW-1185">Reference proteome</keyword>
<proteinExistence type="predicted"/>
<protein>
    <submittedName>
        <fullName evidence="2">Uncharacterized protein</fullName>
    </submittedName>
</protein>
<feature type="chain" id="PRO_5021467921" evidence="1">
    <location>
        <begin position="20"/>
        <end position="35"/>
    </location>
</feature>
<sequence length="35" mass="3905">MLSMWLCHLVLLLFGTVTGQLINPLMSLVGMTRNT</sequence>
<dbReference type="EMBL" id="CM010721">
    <property type="protein sequence ID" value="RZC72271.1"/>
    <property type="molecule type" value="Genomic_DNA"/>
</dbReference>
<feature type="signal peptide" evidence="1">
    <location>
        <begin position="1"/>
        <end position="19"/>
    </location>
</feature>
<keyword evidence="1" id="KW-0732">Signal</keyword>
<accession>A0A4Y7KJB0</accession>
<gene>
    <name evidence="2" type="ORF">C5167_035434</name>
</gene>
<dbReference type="Gramene" id="RZC72271">
    <property type="protein sequence ID" value="RZC72271"/>
    <property type="gene ID" value="C5167_035434"/>
</dbReference>
<dbReference type="Proteomes" id="UP000316621">
    <property type="component" value="Chromosome 7"/>
</dbReference>